<dbReference type="PANTHER" id="PTHR43745">
    <property type="entry name" value="NITROREDUCTASE MJ1384-RELATED"/>
    <property type="match status" value="1"/>
</dbReference>
<sequence length="530" mass="59664">MNEDSKYALKYHEETKHSELSIRSSAHYLDWDNKPNAFKFYSKIPSMALPVDFPTPDQNVVTMIEKDQVTRSVNTNKDLDIRLLSSLLFFSSGITRQIKFPHGKYLMRAAPATGALYPIEVYVLSTEINGLRAGIYHFCPGQFTLTNLRKGDYRLLLAEAAGDSDQIKNSPFTIILTSIAWRNAWKYQARSYRHWFWDSGVIAANLIAIAKSFGLDSKLILGYIDKVVNDMLCLDEGKEASVVLVPIGIGCSQEPPKKIEYPSRFVPDIVPLSKNKGIEYPEIWEIHNASTLNSSEEIRKWIRSVPLIEFPEPMKAGIIESKQIDPISMNSQSLSDVILLRGSTRKFSRQPIAFEKLSNILYSLTKHIDSDFADKKSMIDIYFIANEVSNLQSGAYFFNRRDNSINLLNSNVNRNTSGYLCLEQPLFSDASVVFYMMANLKLILETLGNRGYRLCQFESGIIAGRIYLSAYSQGIGASGSTFYDDAVTQFLSPHARDKDTMIAVGIGISDYKSKPGKILAGKFSREDLLS</sequence>
<gene>
    <name evidence="2" type="ORF">57a5orf27</name>
</gene>
<dbReference type="InterPro" id="IPR000415">
    <property type="entry name" value="Nitroreductase-like"/>
</dbReference>
<dbReference type="InterPro" id="IPR020051">
    <property type="entry name" value="SagB-type_dehydrogenase"/>
</dbReference>
<dbReference type="PANTHER" id="PTHR43745:SF2">
    <property type="entry name" value="NITROREDUCTASE MJ1384-RELATED"/>
    <property type="match status" value="1"/>
</dbReference>
<evidence type="ECO:0000259" key="1">
    <source>
        <dbReference type="Pfam" id="PF00881"/>
    </source>
</evidence>
<dbReference type="InterPro" id="IPR029479">
    <property type="entry name" value="Nitroreductase"/>
</dbReference>
<dbReference type="CDD" id="cd02142">
    <property type="entry name" value="McbC_SagB-like_oxidoreductase"/>
    <property type="match status" value="2"/>
</dbReference>
<organism evidence="2">
    <name type="scientific">uncultured crenarchaeote 57a5</name>
    <dbReference type="NCBI Taxonomy" id="684058"/>
    <lineage>
        <taxon>Archaea</taxon>
        <taxon>Thermoproteota</taxon>
        <taxon>environmental samples</taxon>
    </lineage>
</organism>
<dbReference type="Pfam" id="PF00881">
    <property type="entry name" value="Nitroreductase"/>
    <property type="match status" value="1"/>
</dbReference>
<dbReference type="Gene3D" id="3.40.109.10">
    <property type="entry name" value="NADH Oxidase"/>
    <property type="match status" value="2"/>
</dbReference>
<feature type="domain" description="Nitroreductase" evidence="1">
    <location>
        <begin position="108"/>
        <end position="248"/>
    </location>
</feature>
<dbReference type="InterPro" id="IPR052544">
    <property type="entry name" value="Bacteriocin_Proc_Enz"/>
</dbReference>
<dbReference type="SUPFAM" id="SSF55469">
    <property type="entry name" value="FMN-dependent nitroreductase-like"/>
    <property type="match status" value="2"/>
</dbReference>
<dbReference type="AlphaFoldDB" id="D4N734"/>
<proteinExistence type="predicted"/>
<protein>
    <submittedName>
        <fullName evidence="2">Nitroreductase related protein</fullName>
    </submittedName>
</protein>
<dbReference type="EMBL" id="GU059107">
    <property type="protein sequence ID" value="ACY24520.1"/>
    <property type="molecule type" value="Genomic_DNA"/>
</dbReference>
<name>D4N734_9CREN</name>
<reference evidence="2" key="1">
    <citation type="journal article" date="2010" name="Environ. Microbiol.">
        <title>Homologues of nitrite reductases in ammonia-oxidizing archaea: diversity and genomic context.</title>
        <authorList>
            <person name="Bartossek R."/>
            <person name="Nicol G.W."/>
            <person name="Lanzen A."/>
            <person name="Klenk H.P."/>
            <person name="Schleper C."/>
        </authorList>
    </citation>
    <scope>NUCLEOTIDE SEQUENCE</scope>
</reference>
<dbReference type="GO" id="GO:0016491">
    <property type="term" value="F:oxidoreductase activity"/>
    <property type="evidence" value="ECO:0007669"/>
    <property type="project" value="InterPro"/>
</dbReference>
<accession>D4N734</accession>
<evidence type="ECO:0000313" key="2">
    <source>
        <dbReference type="EMBL" id="ACY24520.1"/>
    </source>
</evidence>
<dbReference type="NCBIfam" id="TIGR03605">
    <property type="entry name" value="antibiot_sagB"/>
    <property type="match status" value="1"/>
</dbReference>